<keyword evidence="3" id="KW-1185">Reference proteome</keyword>
<evidence type="ECO:0000256" key="1">
    <source>
        <dbReference type="ARBA" id="ARBA00022737"/>
    </source>
</evidence>
<reference evidence="4" key="1">
    <citation type="submission" date="2025-08" db="UniProtKB">
        <authorList>
            <consortium name="RefSeq"/>
        </authorList>
    </citation>
    <scope>IDENTIFICATION</scope>
    <source>
        <tissue evidence="4">Whole body</tissue>
    </source>
</reference>
<evidence type="ECO:0000313" key="4">
    <source>
        <dbReference type="RefSeq" id="XP_024892105.1"/>
    </source>
</evidence>
<feature type="coiled-coil region" evidence="2">
    <location>
        <begin position="193"/>
        <end position="223"/>
    </location>
</feature>
<dbReference type="SUPFAM" id="SSF46966">
    <property type="entry name" value="Spectrin repeat"/>
    <property type="match status" value="5"/>
</dbReference>
<dbReference type="SMART" id="SM00150">
    <property type="entry name" value="SPEC"/>
    <property type="match status" value="4"/>
</dbReference>
<dbReference type="Gene3D" id="1.20.58.60">
    <property type="match status" value="4"/>
</dbReference>
<dbReference type="InterPro" id="IPR018159">
    <property type="entry name" value="Spectrin/alpha-actinin"/>
</dbReference>
<evidence type="ECO:0000313" key="3">
    <source>
        <dbReference type="Proteomes" id="UP000504618"/>
    </source>
</evidence>
<keyword evidence="2" id="KW-0175">Coiled coil</keyword>
<sequence length="731" mass="85867">MKANPTSKFGEVLNRIKKLQVLKAEMDINQKKLTSLQESIQDGNSSSLEYADILENMKNLQDRWEAVGQIMEVQSQRITNSGFEFNLKFEENITTIKENKWMSETITSIAYKEEITATSTPHSDSKKQRVDNTTKHEFKSALLRLYKWLDYVDLEIGRSEGVFDELSVEEKKVVYEDTLTDMDSHKNEYDKVLEIGKRLIDELKNANESIEEEESKIKDIQNCWTATNNRLHEIKRRIDYLEEVKKFRTELASLNLMLESYTKWFDTNKENNQEPFRVKMKSMKSHDERIRKILEKAKELSENQVAVTETSNMDTDVKTFLTKWENLYATLSERLTEIINAINRTPPKKYIKAVTNLISFILIITLLNVESVLLSEHIIILDEKIMEEQIKRFKDTQSSLKEQEETFKYVNSTGQDLIAKINDNSSGQRLKDELQDVNTKWSDILIILEEEQQTLTKNITILQTFNTELFTLESWLEKSLLYLENLSKDIMDNVKKIEHKLEQIRLFSRKIDKTKPQLEALRLLANRIFKKSEPNFASLLNSKLEVVTYKWNTIVNKAKSLNDKYKSTLKKNDNIINGIEDFTKWLSSLEKEIPIESRITSSVELFQVRGRYQALKDNIDKRVEEFRNLNEMGNDKLLSSEESSVQELGRRFTFLNARWTDITDRIYKRYRHLQNVSYEYGEFRALVAQESDWLDKLNKRLKKSPKTAADAEEILEELDKIKSIFLKLLKT</sequence>
<dbReference type="Proteomes" id="UP000504618">
    <property type="component" value="Unplaced"/>
</dbReference>
<evidence type="ECO:0000256" key="2">
    <source>
        <dbReference type="SAM" id="Coils"/>
    </source>
</evidence>
<protein>
    <submittedName>
        <fullName evidence="4">Dystrophin-like isoform X1</fullName>
    </submittedName>
</protein>
<accession>A0A6J1RH15</accession>
<organism evidence="3 4">
    <name type="scientific">Temnothorax curvispinosus</name>
    <dbReference type="NCBI Taxonomy" id="300111"/>
    <lineage>
        <taxon>Eukaryota</taxon>
        <taxon>Metazoa</taxon>
        <taxon>Ecdysozoa</taxon>
        <taxon>Arthropoda</taxon>
        <taxon>Hexapoda</taxon>
        <taxon>Insecta</taxon>
        <taxon>Pterygota</taxon>
        <taxon>Neoptera</taxon>
        <taxon>Endopterygota</taxon>
        <taxon>Hymenoptera</taxon>
        <taxon>Apocrita</taxon>
        <taxon>Aculeata</taxon>
        <taxon>Formicoidea</taxon>
        <taxon>Formicidae</taxon>
        <taxon>Myrmicinae</taxon>
        <taxon>Temnothorax</taxon>
    </lineage>
</organism>
<dbReference type="GO" id="GO:0005737">
    <property type="term" value="C:cytoplasm"/>
    <property type="evidence" value="ECO:0007669"/>
    <property type="project" value="UniProtKB-ARBA"/>
</dbReference>
<dbReference type="GeneID" id="112467645"/>
<dbReference type="CDD" id="cd00176">
    <property type="entry name" value="SPEC"/>
    <property type="match status" value="1"/>
</dbReference>
<dbReference type="InterPro" id="IPR002017">
    <property type="entry name" value="Spectrin_repeat"/>
</dbReference>
<name>A0A6J1RH15_9HYME</name>
<dbReference type="RefSeq" id="XP_024892105.1">
    <property type="nucleotide sequence ID" value="XM_025036337.1"/>
</dbReference>
<gene>
    <name evidence="4" type="primary">LOC112467645</name>
</gene>
<dbReference type="Pfam" id="PF00435">
    <property type="entry name" value="Spectrin"/>
    <property type="match status" value="3"/>
</dbReference>
<dbReference type="AlphaFoldDB" id="A0A6J1RH15"/>
<proteinExistence type="predicted"/>
<keyword evidence="1" id="KW-0677">Repeat</keyword>
<dbReference type="PANTHER" id="PTHR11915">
    <property type="entry name" value="SPECTRIN/FILAMIN RELATED CYTOSKELETAL PROTEIN"/>
    <property type="match status" value="1"/>
</dbReference>
<dbReference type="OrthoDB" id="10057795at2759"/>